<evidence type="ECO:0000313" key="7">
    <source>
        <dbReference type="EMBL" id="TVY38229.1"/>
    </source>
</evidence>
<dbReference type="Proteomes" id="UP000443090">
    <property type="component" value="Unassembled WGS sequence"/>
</dbReference>
<feature type="non-terminal residue" evidence="7">
    <location>
        <position position="1"/>
    </location>
</feature>
<dbReference type="Gene3D" id="3.90.180.10">
    <property type="entry name" value="Medium-chain alcohol dehydrogenases, catalytic domain"/>
    <property type="match status" value="1"/>
</dbReference>
<evidence type="ECO:0000256" key="4">
    <source>
        <dbReference type="ARBA" id="ARBA00023268"/>
    </source>
</evidence>
<dbReference type="SUPFAM" id="SSF51735">
    <property type="entry name" value="NAD(P)-binding Rossmann-fold domains"/>
    <property type="match status" value="2"/>
</dbReference>
<reference evidence="7 8" key="1">
    <citation type="submission" date="2018-05" db="EMBL/GenBank/DDBJ databases">
        <title>Genome sequencing and assembly of the regulated plant pathogen Lachnellula willkommii and related sister species for the development of diagnostic species identification markers.</title>
        <authorList>
            <person name="Giroux E."/>
            <person name="Bilodeau G."/>
        </authorList>
    </citation>
    <scope>NUCLEOTIDE SEQUENCE [LARGE SCALE GENOMIC DNA]</scope>
    <source>
        <strain evidence="7 8">CBS 160.35</strain>
    </source>
</reference>
<feature type="non-terminal residue" evidence="7">
    <location>
        <position position="477"/>
    </location>
</feature>
<dbReference type="InterPro" id="IPR036291">
    <property type="entry name" value="NAD(P)-bd_dom_sf"/>
</dbReference>
<dbReference type="CDD" id="cd05195">
    <property type="entry name" value="enoyl_red"/>
    <property type="match status" value="1"/>
</dbReference>
<evidence type="ECO:0000256" key="2">
    <source>
        <dbReference type="ARBA" id="ARBA00022553"/>
    </source>
</evidence>
<comment type="caution">
    <text evidence="7">The sequence shown here is derived from an EMBL/GenBank/DDBJ whole genome shotgun (WGS) entry which is preliminary data.</text>
</comment>
<feature type="domain" description="Ketoreductase" evidence="5">
    <location>
        <begin position="210"/>
        <end position="388"/>
    </location>
</feature>
<evidence type="ECO:0000259" key="6">
    <source>
        <dbReference type="SMART" id="SM00829"/>
    </source>
</evidence>
<dbReference type="InterPro" id="IPR013968">
    <property type="entry name" value="PKS_KR"/>
</dbReference>
<dbReference type="InterPro" id="IPR050091">
    <property type="entry name" value="PKS_NRPS_Biosynth_Enz"/>
</dbReference>
<dbReference type="SMART" id="SM00822">
    <property type="entry name" value="PKS_KR"/>
    <property type="match status" value="1"/>
</dbReference>
<proteinExistence type="predicted"/>
<evidence type="ECO:0000259" key="5">
    <source>
        <dbReference type="SMART" id="SM00822"/>
    </source>
</evidence>
<sequence>STVLIHAGAGGTGGASIQIAKYFNAQIFTTVGSRAKKELVMDLYGIPEDHIFYSRNVQFADEIMRITNGRGVDIILNSLSGQGLISSWECIAPFGHFIEIGKRDIHGHKDLPMYKFARNVSFSTVDIAAMIVERPKLIQRSFRLVMELIEARVLKPITPLHTYKMSELEDAFRYMQSGNNTGKIVIDIQPDDKVLTLLKTVPTYNLDNNATYLIAGGLGGLGRVAARWFSQRGAKSLILLSRSGPKSQEAIELVDELRSNGVRIETPHCDVADRESLSALISRYAKTMPPIKGCIQGSMVLRDAIFENMTFDDWKAAINPRIKGSWNLHTLLPLEMDFFLLLSSVCGLIGNASQANYAAGSTYMDELARYRSSHGQKAVSLDLGWVESAGAVHENAFLQKAMEAGGHTIPIPESYLLAILDKYCDPNLEVGNKVQVAVGLQTPAGLKAKNSEILSWMTRNTFNHLDQFDSREGEHAD</sequence>
<dbReference type="GO" id="GO:0006633">
    <property type="term" value="P:fatty acid biosynthetic process"/>
    <property type="evidence" value="ECO:0007669"/>
    <property type="project" value="TreeGrafter"/>
</dbReference>
<organism evidence="7 8">
    <name type="scientific">Lachnellula occidentalis</name>
    <dbReference type="NCBI Taxonomy" id="215460"/>
    <lineage>
        <taxon>Eukaryota</taxon>
        <taxon>Fungi</taxon>
        <taxon>Dikarya</taxon>
        <taxon>Ascomycota</taxon>
        <taxon>Pezizomycotina</taxon>
        <taxon>Leotiomycetes</taxon>
        <taxon>Helotiales</taxon>
        <taxon>Lachnaceae</taxon>
        <taxon>Lachnellula</taxon>
    </lineage>
</organism>
<accession>A0A8H8UBH9</accession>
<evidence type="ECO:0000256" key="1">
    <source>
        <dbReference type="ARBA" id="ARBA00022450"/>
    </source>
</evidence>
<dbReference type="Pfam" id="PF08659">
    <property type="entry name" value="KR"/>
    <property type="match status" value="1"/>
</dbReference>
<dbReference type="FunFam" id="3.40.50.720:FF:000209">
    <property type="entry name" value="Polyketide synthase Pks12"/>
    <property type="match status" value="1"/>
</dbReference>
<keyword evidence="4" id="KW-0511">Multifunctional enzyme</keyword>
<dbReference type="EMBL" id="QGMI01000625">
    <property type="protein sequence ID" value="TVY38229.1"/>
    <property type="molecule type" value="Genomic_DNA"/>
</dbReference>
<dbReference type="GO" id="GO:0044550">
    <property type="term" value="P:secondary metabolite biosynthetic process"/>
    <property type="evidence" value="ECO:0007669"/>
    <property type="project" value="TreeGrafter"/>
</dbReference>
<keyword evidence="1" id="KW-0596">Phosphopantetheine</keyword>
<dbReference type="PANTHER" id="PTHR43775">
    <property type="entry name" value="FATTY ACID SYNTHASE"/>
    <property type="match status" value="1"/>
</dbReference>
<dbReference type="GO" id="GO:1901336">
    <property type="term" value="P:lactone biosynthetic process"/>
    <property type="evidence" value="ECO:0007669"/>
    <property type="project" value="UniProtKB-ARBA"/>
</dbReference>
<dbReference type="InterPro" id="IPR020843">
    <property type="entry name" value="ER"/>
</dbReference>
<name>A0A8H8UBH9_9HELO</name>
<dbReference type="AlphaFoldDB" id="A0A8H8UBH9"/>
<dbReference type="GO" id="GO:0004312">
    <property type="term" value="F:fatty acid synthase activity"/>
    <property type="evidence" value="ECO:0007669"/>
    <property type="project" value="TreeGrafter"/>
</dbReference>
<feature type="domain" description="Enoyl reductase (ER)" evidence="6">
    <location>
        <begin position="1"/>
        <end position="186"/>
    </location>
</feature>
<dbReference type="SMART" id="SM00829">
    <property type="entry name" value="PKS_ER"/>
    <property type="match status" value="1"/>
</dbReference>
<dbReference type="GO" id="GO:0016491">
    <property type="term" value="F:oxidoreductase activity"/>
    <property type="evidence" value="ECO:0007669"/>
    <property type="project" value="InterPro"/>
</dbReference>
<keyword evidence="8" id="KW-1185">Reference proteome</keyword>
<evidence type="ECO:0000313" key="8">
    <source>
        <dbReference type="Proteomes" id="UP000443090"/>
    </source>
</evidence>
<keyword evidence="3" id="KW-0808">Transferase</keyword>
<protein>
    <submittedName>
        <fullName evidence="7">Reducing polyketide synthase</fullName>
    </submittedName>
</protein>
<dbReference type="Pfam" id="PF13602">
    <property type="entry name" value="ADH_zinc_N_2"/>
    <property type="match status" value="1"/>
</dbReference>
<dbReference type="Gene3D" id="3.40.50.720">
    <property type="entry name" value="NAD(P)-binding Rossmann-like Domain"/>
    <property type="match status" value="2"/>
</dbReference>
<dbReference type="InterPro" id="IPR057326">
    <property type="entry name" value="KR_dom"/>
</dbReference>
<gene>
    <name evidence="7" type="primary">FUB1_2</name>
    <name evidence="7" type="ORF">LOCC1_G007656</name>
</gene>
<keyword evidence="2" id="KW-0597">Phosphoprotein</keyword>
<dbReference type="OrthoDB" id="329835at2759"/>
<dbReference type="PANTHER" id="PTHR43775:SF29">
    <property type="entry name" value="ASPERFURANONE POLYKETIDE SYNTHASE AFOG-RELATED"/>
    <property type="match status" value="1"/>
</dbReference>
<evidence type="ECO:0000256" key="3">
    <source>
        <dbReference type="ARBA" id="ARBA00022679"/>
    </source>
</evidence>